<evidence type="ECO:0000256" key="2">
    <source>
        <dbReference type="ARBA" id="ARBA00006156"/>
    </source>
</evidence>
<comment type="subcellular location">
    <subcellularLocation>
        <location evidence="1 9">Cell membrane</location>
        <topology evidence="1">Multi-pass membrane protein</topology>
    </subcellularLocation>
    <subcellularLocation>
        <location evidence="9">Bacterial flagellum basal body</location>
    </subcellularLocation>
</comment>
<dbReference type="NCBIfam" id="TIGR01402">
    <property type="entry name" value="fliQ"/>
    <property type="match status" value="1"/>
</dbReference>
<dbReference type="InterPro" id="IPR006305">
    <property type="entry name" value="FliQ"/>
</dbReference>
<dbReference type="Pfam" id="PF01313">
    <property type="entry name" value="Bac_export_3"/>
    <property type="match status" value="1"/>
</dbReference>
<comment type="similarity">
    <text evidence="2 9">Belongs to the FliQ/MopD/SpaQ family.</text>
</comment>
<comment type="caution">
    <text evidence="10">The sequence shown here is derived from an EMBL/GenBank/DDBJ whole genome shotgun (WGS) entry which is preliminary data.</text>
</comment>
<evidence type="ECO:0000313" key="10">
    <source>
        <dbReference type="EMBL" id="OPJ57102.1"/>
    </source>
</evidence>
<accession>A0A1V4IAT3</accession>
<evidence type="ECO:0000256" key="8">
    <source>
        <dbReference type="ARBA" id="ARBA00023143"/>
    </source>
</evidence>
<keyword evidence="10" id="KW-0966">Cell projection</keyword>
<dbReference type="PANTHER" id="PTHR34040">
    <property type="entry name" value="FLAGELLAR BIOSYNTHETIC PROTEIN FLIQ"/>
    <property type="match status" value="1"/>
</dbReference>
<feature type="transmembrane region" description="Helical" evidence="9">
    <location>
        <begin position="14"/>
        <end position="38"/>
    </location>
</feature>
<dbReference type="InterPro" id="IPR002191">
    <property type="entry name" value="Bac_export_3"/>
</dbReference>
<evidence type="ECO:0000256" key="1">
    <source>
        <dbReference type="ARBA" id="ARBA00004651"/>
    </source>
</evidence>
<evidence type="ECO:0000256" key="6">
    <source>
        <dbReference type="ARBA" id="ARBA00022989"/>
    </source>
</evidence>
<dbReference type="GO" id="GO:0009306">
    <property type="term" value="P:protein secretion"/>
    <property type="evidence" value="ECO:0007669"/>
    <property type="project" value="InterPro"/>
</dbReference>
<feature type="transmembrane region" description="Helical" evidence="9">
    <location>
        <begin position="50"/>
        <end position="70"/>
    </location>
</feature>
<name>A0A1V4IAT3_9FIRM</name>
<evidence type="ECO:0000256" key="5">
    <source>
        <dbReference type="ARBA" id="ARBA00022692"/>
    </source>
</evidence>
<keyword evidence="6 9" id="KW-1133">Transmembrane helix</keyword>
<dbReference type="OrthoDB" id="9806440at2"/>
<dbReference type="RefSeq" id="WP_079410699.1">
    <property type="nucleotide sequence ID" value="NZ_MZGW01000001.1"/>
</dbReference>
<keyword evidence="8 9" id="KW-0975">Bacterial flagellum</keyword>
<keyword evidence="10" id="KW-0969">Cilium</keyword>
<dbReference type="GO" id="GO:0044780">
    <property type="term" value="P:bacterial-type flagellum assembly"/>
    <property type="evidence" value="ECO:0007669"/>
    <property type="project" value="InterPro"/>
</dbReference>
<dbReference type="PRINTS" id="PR00952">
    <property type="entry name" value="TYPE3IMQPROT"/>
</dbReference>
<proteinExistence type="inferred from homology"/>
<dbReference type="GO" id="GO:0009425">
    <property type="term" value="C:bacterial-type flagellum basal body"/>
    <property type="evidence" value="ECO:0007669"/>
    <property type="project" value="UniProtKB-SubCell"/>
</dbReference>
<comment type="function">
    <text evidence="9">Role in flagellar biosynthesis.</text>
</comment>
<evidence type="ECO:0000256" key="9">
    <source>
        <dbReference type="RuleBase" id="RU364090"/>
    </source>
</evidence>
<gene>
    <name evidence="9 10" type="primary">fliQ</name>
    <name evidence="10" type="ORF">CLOTH_03850</name>
</gene>
<dbReference type="PIRSF" id="PIRSF004669">
    <property type="entry name" value="FliQ"/>
    <property type="match status" value="1"/>
</dbReference>
<organism evidence="10 11">
    <name type="scientific">Alkalithermobacter paradoxus</name>
    <dbReference type="NCBI Taxonomy" id="29349"/>
    <lineage>
        <taxon>Bacteria</taxon>
        <taxon>Bacillati</taxon>
        <taxon>Bacillota</taxon>
        <taxon>Clostridia</taxon>
        <taxon>Peptostreptococcales</taxon>
        <taxon>Tepidibacteraceae</taxon>
        <taxon>Alkalithermobacter</taxon>
    </lineage>
</organism>
<keyword evidence="7 9" id="KW-0472">Membrane</keyword>
<evidence type="ECO:0000256" key="7">
    <source>
        <dbReference type="ARBA" id="ARBA00023136"/>
    </source>
</evidence>
<keyword evidence="11" id="KW-1185">Reference proteome</keyword>
<dbReference type="AlphaFoldDB" id="A0A1V4IAT3"/>
<dbReference type="Proteomes" id="UP000190140">
    <property type="component" value="Unassembled WGS sequence"/>
</dbReference>
<evidence type="ECO:0000256" key="4">
    <source>
        <dbReference type="ARBA" id="ARBA00022475"/>
    </source>
</evidence>
<evidence type="ECO:0000256" key="3">
    <source>
        <dbReference type="ARBA" id="ARBA00021718"/>
    </source>
</evidence>
<protein>
    <recommendedName>
        <fullName evidence="3 9">Flagellar biosynthetic protein FliQ</fullName>
    </recommendedName>
</protein>
<keyword evidence="5 9" id="KW-0812">Transmembrane</keyword>
<reference evidence="10 11" key="1">
    <citation type="submission" date="2017-03" db="EMBL/GenBank/DDBJ databases">
        <title>Genome sequence of Clostridium thermoalcaliphilum DSM 7309.</title>
        <authorList>
            <person name="Poehlein A."/>
            <person name="Daniel R."/>
        </authorList>
    </citation>
    <scope>NUCLEOTIDE SEQUENCE [LARGE SCALE GENOMIC DNA]</scope>
    <source>
        <strain evidence="10 11">DSM 7309</strain>
    </source>
</reference>
<dbReference type="EMBL" id="MZGW01000001">
    <property type="protein sequence ID" value="OPJ57102.1"/>
    <property type="molecule type" value="Genomic_DNA"/>
</dbReference>
<sequence length="89" mass="9869">MDINSVVHLGQQTLTMILLLSAPVLLLSLLVGLIVSIFQATTQIQEATLAFVPKIIVVFLSLVIFGHWMISTSVNFTKNLFLNMDKLIK</sequence>
<evidence type="ECO:0000313" key="11">
    <source>
        <dbReference type="Proteomes" id="UP000190140"/>
    </source>
</evidence>
<dbReference type="GO" id="GO:0005886">
    <property type="term" value="C:plasma membrane"/>
    <property type="evidence" value="ECO:0007669"/>
    <property type="project" value="UniProtKB-SubCell"/>
</dbReference>
<keyword evidence="10" id="KW-0282">Flagellum</keyword>
<dbReference type="STRING" id="29349.CLOTH_03850"/>
<keyword evidence="4 9" id="KW-1003">Cell membrane</keyword>
<dbReference type="PANTHER" id="PTHR34040:SF2">
    <property type="entry name" value="FLAGELLAR BIOSYNTHETIC PROTEIN FLIQ"/>
    <property type="match status" value="1"/>
</dbReference>